<keyword evidence="2" id="KW-1133">Transmembrane helix</keyword>
<dbReference type="EMBL" id="MN740749">
    <property type="protein sequence ID" value="QHU10061.1"/>
    <property type="molecule type" value="Genomic_DNA"/>
</dbReference>
<proteinExistence type="predicted"/>
<organism evidence="3">
    <name type="scientific">viral metagenome</name>
    <dbReference type="NCBI Taxonomy" id="1070528"/>
    <lineage>
        <taxon>unclassified sequences</taxon>
        <taxon>metagenomes</taxon>
        <taxon>organismal metagenomes</taxon>
    </lineage>
</organism>
<protein>
    <submittedName>
        <fullName evidence="3">Uncharacterized protein</fullName>
    </submittedName>
</protein>
<keyword evidence="2" id="KW-0812">Transmembrane</keyword>
<feature type="region of interest" description="Disordered" evidence="1">
    <location>
        <begin position="93"/>
        <end position="116"/>
    </location>
</feature>
<evidence type="ECO:0000256" key="1">
    <source>
        <dbReference type="SAM" id="MobiDB-lite"/>
    </source>
</evidence>
<evidence type="ECO:0000256" key="2">
    <source>
        <dbReference type="SAM" id="Phobius"/>
    </source>
</evidence>
<sequence>MKLRSIHIVILFVIFAITVVVIMLPRNVMPYSKDTLFSHMYKYEGMANLPKPLTSEEFNNAVKELNGSNPKNEEKNELNKQPKKVEGFALQPAPFGDSKVLDRYSSTPSGPQCFGRSSGYSNSLGPLCLSQEDERLLSTRGGNISGTDSTIGR</sequence>
<accession>A0A6C0JYT4</accession>
<name>A0A6C0JYT4_9ZZZZ</name>
<evidence type="ECO:0000313" key="3">
    <source>
        <dbReference type="EMBL" id="QHU10061.1"/>
    </source>
</evidence>
<dbReference type="AlphaFoldDB" id="A0A6C0JYT4"/>
<reference evidence="3" key="1">
    <citation type="journal article" date="2020" name="Nature">
        <title>Giant virus diversity and host interactions through global metagenomics.</title>
        <authorList>
            <person name="Schulz F."/>
            <person name="Roux S."/>
            <person name="Paez-Espino D."/>
            <person name="Jungbluth S."/>
            <person name="Walsh D.A."/>
            <person name="Denef V.J."/>
            <person name="McMahon K.D."/>
            <person name="Konstantinidis K.T."/>
            <person name="Eloe-Fadrosh E.A."/>
            <person name="Kyrpides N.C."/>
            <person name="Woyke T."/>
        </authorList>
    </citation>
    <scope>NUCLEOTIDE SEQUENCE</scope>
    <source>
        <strain evidence="3">GVMAG-S-1101164-67</strain>
    </source>
</reference>
<feature type="transmembrane region" description="Helical" evidence="2">
    <location>
        <begin position="6"/>
        <end position="24"/>
    </location>
</feature>
<keyword evidence="2" id="KW-0472">Membrane</keyword>